<dbReference type="EMBL" id="VLXZ01000012">
    <property type="protein sequence ID" value="TSB45316.1"/>
    <property type="molecule type" value="Genomic_DNA"/>
</dbReference>
<dbReference type="OrthoDB" id="1708042at2"/>
<evidence type="ECO:0000313" key="2">
    <source>
        <dbReference type="EMBL" id="TSB45316.1"/>
    </source>
</evidence>
<dbReference type="NCBIfam" id="NF002845">
    <property type="entry name" value="PRK03094.1"/>
    <property type="match status" value="1"/>
</dbReference>
<accession>A0A553ZVH9</accession>
<sequence>MARIGVEQSLTSVSEELTSKGHEVITLKQEHDAESCDCCVISGQDQNVMGIQDHVTQGTVINADGMSAADVCERVEHALESQIQ</sequence>
<dbReference type="InterPro" id="IPR005370">
    <property type="entry name" value="UPF0180"/>
</dbReference>
<comment type="caution">
    <text evidence="2">The sequence shown here is derived from an EMBL/GenBank/DDBJ whole genome shotgun (WGS) entry which is preliminary data.</text>
</comment>
<dbReference type="AlphaFoldDB" id="A0A553ZVH9"/>
<dbReference type="RefSeq" id="WP_143849978.1">
    <property type="nucleotide sequence ID" value="NZ_VLXZ01000012.1"/>
</dbReference>
<reference evidence="2 3" key="1">
    <citation type="submission" date="2019-07" db="EMBL/GenBank/DDBJ databases">
        <authorList>
            <person name="Park Y.J."/>
            <person name="Jeong S.E."/>
            <person name="Jung H.S."/>
        </authorList>
    </citation>
    <scope>NUCLEOTIDE SEQUENCE [LARGE SCALE GENOMIC DNA]</scope>
    <source>
        <strain evidence="3">P16(2019)</strain>
    </source>
</reference>
<evidence type="ECO:0000313" key="3">
    <source>
        <dbReference type="Proteomes" id="UP000318521"/>
    </source>
</evidence>
<protein>
    <recommendedName>
        <fullName evidence="1">UPF0180 protein FN960_16580</fullName>
    </recommendedName>
</protein>
<evidence type="ECO:0000256" key="1">
    <source>
        <dbReference type="HAMAP-Rule" id="MF_00506"/>
    </source>
</evidence>
<gene>
    <name evidence="2" type="ORF">FN960_16580</name>
</gene>
<name>A0A553ZVH9_9BACI</name>
<proteinExistence type="inferred from homology"/>
<keyword evidence="3" id="KW-1185">Reference proteome</keyword>
<organism evidence="2 3">
    <name type="scientific">Alkalicoccobacillus porphyridii</name>
    <dbReference type="NCBI Taxonomy" id="2597270"/>
    <lineage>
        <taxon>Bacteria</taxon>
        <taxon>Bacillati</taxon>
        <taxon>Bacillota</taxon>
        <taxon>Bacilli</taxon>
        <taxon>Bacillales</taxon>
        <taxon>Bacillaceae</taxon>
        <taxon>Alkalicoccobacillus</taxon>
    </lineage>
</organism>
<dbReference type="HAMAP" id="MF_00506">
    <property type="entry name" value="UPF0180"/>
    <property type="match status" value="1"/>
</dbReference>
<comment type="similarity">
    <text evidence="1">Belongs to the UPF0180 family.</text>
</comment>
<dbReference type="Pfam" id="PF03698">
    <property type="entry name" value="UPF0180"/>
    <property type="match status" value="1"/>
</dbReference>
<dbReference type="Proteomes" id="UP000318521">
    <property type="component" value="Unassembled WGS sequence"/>
</dbReference>